<proteinExistence type="predicted"/>
<keyword evidence="2" id="KW-0472">Membrane</keyword>
<evidence type="ECO:0000313" key="3">
    <source>
        <dbReference type="EMBL" id="ROW09748.1"/>
    </source>
</evidence>
<feature type="region of interest" description="Disordered" evidence="1">
    <location>
        <begin position="246"/>
        <end position="433"/>
    </location>
</feature>
<evidence type="ECO:0000313" key="4">
    <source>
        <dbReference type="Proteomes" id="UP000283895"/>
    </source>
</evidence>
<dbReference type="AlphaFoldDB" id="A0A423X1X1"/>
<feature type="transmembrane region" description="Helical" evidence="2">
    <location>
        <begin position="99"/>
        <end position="119"/>
    </location>
</feature>
<evidence type="ECO:0000256" key="1">
    <source>
        <dbReference type="SAM" id="MobiDB-lite"/>
    </source>
</evidence>
<accession>A0A423X1X1</accession>
<evidence type="ECO:0000256" key="2">
    <source>
        <dbReference type="SAM" id="Phobius"/>
    </source>
</evidence>
<sequence>MGNQQPYMYSGVSFDDARFPRTSFDPKAITRSSFEPEKLKIKKEGPLVSFNRHPDSIGKLTGMIVSLISALQVRGPRAPFKTFGPSTKWWIKWIRVVQLGLRVLELIAAVGILFLFIVIDNVSDLTAWVVRITAGVVVIHSIYGIVHLARPAAARPPGSAAGYQIFSAVYDLAVIPLYSFGALSVHNFSNQWGTLFSDKSLMDYFLPSLYWTLIGGGVMHAASLGFSVWLAIKFRQITRMPPDCNPLEDNLTSRHHKRNRSSVATTATYLTEDEKRLSTPLENRLRSGLPYGELERPPAIPFHATRSPRSSIGSSTDLPPRQYQITPDSSPRHSPRNSGTPTDLKRMSAPPSSSSSSKAPAPPPKSPWRGSYTGVPTNDARDSYPPYSGANGRVPASPRSTGHHSRPSTGTVASQQPKVAQAPPNTAAPRAAKFTEAWYATESLVTRTEERNRAMGAAERAAAKRKTVQGYENLSRPYDLSDSESDYGDDENRGYSYRGLMSPGKDEVDENDGDLGSPHPNPLQSNPSLANGVGAAAEKAGRRPKSSFVQKSPALAEIDLNDGRVNNNANNARKGGAGTDIADEKQAPNYGGLKATMNKRYTWGGPRNRDSSIQTETEFYSKPYGDLKSATPPMIVGTNRQVSSGNDYDFSVAGGGAAAKRYFSFGKRNVSGKVAEEGMGIGWVH</sequence>
<dbReference type="OrthoDB" id="5404940at2759"/>
<dbReference type="EMBL" id="LKEA01000004">
    <property type="protein sequence ID" value="ROW09748.1"/>
    <property type="molecule type" value="Genomic_DNA"/>
</dbReference>
<comment type="caution">
    <text evidence="3">The sequence shown here is derived from an EMBL/GenBank/DDBJ whole genome shotgun (WGS) entry which is preliminary data.</text>
</comment>
<feature type="transmembrane region" description="Helical" evidence="2">
    <location>
        <begin position="125"/>
        <end position="146"/>
    </location>
</feature>
<protein>
    <submittedName>
        <fullName evidence="3">Uncharacterized protein</fullName>
    </submittedName>
</protein>
<dbReference type="STRING" id="356882.A0A423X1X1"/>
<keyword evidence="2" id="KW-1133">Transmembrane helix</keyword>
<feature type="region of interest" description="Disordered" evidence="1">
    <location>
        <begin position="447"/>
        <end position="592"/>
    </location>
</feature>
<reference evidence="3 4" key="1">
    <citation type="submission" date="2015-09" db="EMBL/GenBank/DDBJ databases">
        <title>Host preference determinants of Valsa canker pathogens revealed by comparative genomics.</title>
        <authorList>
            <person name="Yin Z."/>
            <person name="Huang L."/>
        </authorList>
    </citation>
    <scope>NUCLEOTIDE SEQUENCE [LARGE SCALE GENOMIC DNA]</scope>
    <source>
        <strain evidence="3 4">03-1</strain>
    </source>
</reference>
<feature type="compositionally biased region" description="Polar residues" evidence="1">
    <location>
        <begin position="307"/>
        <end position="329"/>
    </location>
</feature>
<dbReference type="Proteomes" id="UP000283895">
    <property type="component" value="Unassembled WGS sequence"/>
</dbReference>
<name>A0A423X1X1_9PEZI</name>
<feature type="transmembrane region" description="Helical" evidence="2">
    <location>
        <begin position="167"/>
        <end position="189"/>
    </location>
</feature>
<gene>
    <name evidence="3" type="ORF">VMCG_02417</name>
</gene>
<organism evidence="3 4">
    <name type="scientific">Cytospora schulzeri</name>
    <dbReference type="NCBI Taxonomy" id="448051"/>
    <lineage>
        <taxon>Eukaryota</taxon>
        <taxon>Fungi</taxon>
        <taxon>Dikarya</taxon>
        <taxon>Ascomycota</taxon>
        <taxon>Pezizomycotina</taxon>
        <taxon>Sordariomycetes</taxon>
        <taxon>Sordariomycetidae</taxon>
        <taxon>Diaporthales</taxon>
        <taxon>Cytosporaceae</taxon>
        <taxon>Cytospora</taxon>
    </lineage>
</organism>
<keyword evidence="2" id="KW-0812">Transmembrane</keyword>
<feature type="transmembrane region" description="Helical" evidence="2">
    <location>
        <begin position="209"/>
        <end position="232"/>
    </location>
</feature>
<feature type="compositionally biased region" description="Low complexity" evidence="1">
    <location>
        <begin position="348"/>
        <end position="359"/>
    </location>
</feature>
<keyword evidence="4" id="KW-1185">Reference proteome</keyword>
<feature type="compositionally biased region" description="Polar residues" evidence="1">
    <location>
        <begin position="407"/>
        <end position="418"/>
    </location>
</feature>